<dbReference type="EMBL" id="KV014436">
    <property type="protein sequence ID" value="KZV22161.1"/>
    <property type="molecule type" value="Genomic_DNA"/>
</dbReference>
<sequence length="168" mass="18779">MEERKMSEDQTQNFYSDDQWWDSQDDQYHQVHINYQTPATPGLGHHHAGRYDSKSLTTTAHQYHQTADIRTAISGNSVSPTKMPVQVNGPGRPKRRRGKGSTMEATTFLNSTITNFRELVQKHTGMSTGPAPASSDRKGPITLCFASNYSSSPSTSESDFGFNHRTQL</sequence>
<dbReference type="AlphaFoldDB" id="A0A2Z7AK48"/>
<evidence type="ECO:0000313" key="2">
    <source>
        <dbReference type="EMBL" id="KZV22161.1"/>
    </source>
</evidence>
<feature type="compositionally biased region" description="Low complexity" evidence="1">
    <location>
        <begin position="147"/>
        <end position="158"/>
    </location>
</feature>
<protein>
    <recommendedName>
        <fullName evidence="4">VQ domain-containing protein</fullName>
    </recommendedName>
</protein>
<reference evidence="2 3" key="1">
    <citation type="journal article" date="2015" name="Proc. Natl. Acad. Sci. U.S.A.">
        <title>The resurrection genome of Boea hygrometrica: A blueprint for survival of dehydration.</title>
        <authorList>
            <person name="Xiao L."/>
            <person name="Yang G."/>
            <person name="Zhang L."/>
            <person name="Yang X."/>
            <person name="Zhao S."/>
            <person name="Ji Z."/>
            <person name="Zhou Q."/>
            <person name="Hu M."/>
            <person name="Wang Y."/>
            <person name="Chen M."/>
            <person name="Xu Y."/>
            <person name="Jin H."/>
            <person name="Xiao X."/>
            <person name="Hu G."/>
            <person name="Bao F."/>
            <person name="Hu Y."/>
            <person name="Wan P."/>
            <person name="Li L."/>
            <person name="Deng X."/>
            <person name="Kuang T."/>
            <person name="Xiang C."/>
            <person name="Zhu J.K."/>
            <person name="Oliver M.J."/>
            <person name="He Y."/>
        </authorList>
    </citation>
    <scope>NUCLEOTIDE SEQUENCE [LARGE SCALE GENOMIC DNA]</scope>
    <source>
        <strain evidence="3">cv. XS01</strain>
    </source>
</reference>
<feature type="region of interest" description="Disordered" evidence="1">
    <location>
        <begin position="1"/>
        <end position="21"/>
    </location>
</feature>
<evidence type="ECO:0000313" key="3">
    <source>
        <dbReference type="Proteomes" id="UP000250235"/>
    </source>
</evidence>
<proteinExistence type="predicted"/>
<name>A0A2Z7AK48_9LAMI</name>
<organism evidence="2 3">
    <name type="scientific">Dorcoceras hygrometricum</name>
    <dbReference type="NCBI Taxonomy" id="472368"/>
    <lineage>
        <taxon>Eukaryota</taxon>
        <taxon>Viridiplantae</taxon>
        <taxon>Streptophyta</taxon>
        <taxon>Embryophyta</taxon>
        <taxon>Tracheophyta</taxon>
        <taxon>Spermatophyta</taxon>
        <taxon>Magnoliopsida</taxon>
        <taxon>eudicotyledons</taxon>
        <taxon>Gunneridae</taxon>
        <taxon>Pentapetalae</taxon>
        <taxon>asterids</taxon>
        <taxon>lamiids</taxon>
        <taxon>Lamiales</taxon>
        <taxon>Gesneriaceae</taxon>
        <taxon>Didymocarpoideae</taxon>
        <taxon>Trichosporeae</taxon>
        <taxon>Loxocarpinae</taxon>
        <taxon>Dorcoceras</taxon>
    </lineage>
</organism>
<accession>A0A2Z7AK48</accession>
<feature type="region of interest" description="Disordered" evidence="1">
    <location>
        <begin position="147"/>
        <end position="168"/>
    </location>
</feature>
<dbReference type="Proteomes" id="UP000250235">
    <property type="component" value="Unassembled WGS sequence"/>
</dbReference>
<keyword evidence="3" id="KW-1185">Reference proteome</keyword>
<feature type="region of interest" description="Disordered" evidence="1">
    <location>
        <begin position="73"/>
        <end position="103"/>
    </location>
</feature>
<gene>
    <name evidence="2" type="ORF">F511_33791</name>
</gene>
<dbReference type="OrthoDB" id="1726347at2759"/>
<evidence type="ECO:0000256" key="1">
    <source>
        <dbReference type="SAM" id="MobiDB-lite"/>
    </source>
</evidence>
<evidence type="ECO:0008006" key="4">
    <source>
        <dbReference type="Google" id="ProtNLM"/>
    </source>
</evidence>